<comment type="caution">
    <text evidence="3">The sequence shown here is derived from an EMBL/GenBank/DDBJ whole genome shotgun (WGS) entry which is preliminary data.</text>
</comment>
<gene>
    <name evidence="3" type="ORF">BIY37_10045</name>
</gene>
<dbReference type="InterPro" id="IPR027954">
    <property type="entry name" value="Transcobalamin-like_C"/>
</dbReference>
<feature type="domain" description="Transcobalamin-like C-terminal" evidence="2">
    <location>
        <begin position="50"/>
        <end position="118"/>
    </location>
</feature>
<dbReference type="RefSeq" id="WP_070067690.1">
    <property type="nucleotide sequence ID" value="NZ_MJUW02000102.1"/>
</dbReference>
<evidence type="ECO:0000259" key="2">
    <source>
        <dbReference type="Pfam" id="PF14478"/>
    </source>
</evidence>
<evidence type="ECO:0000313" key="3">
    <source>
        <dbReference type="EMBL" id="OQD45153.1"/>
    </source>
</evidence>
<dbReference type="Gene3D" id="2.170.130.30">
    <property type="match status" value="1"/>
</dbReference>
<reference evidence="3 4" key="1">
    <citation type="journal article" date="2016" name="Genome Announc.">
        <title>Draft Genome Sequence of the Anaerobic Ammonium-Oxidizing Bacterium 'Candidatus Brocadia sp. 40'.</title>
        <authorList>
            <person name="Ali M."/>
            <person name="Haroon M.F."/>
            <person name="Narita Y."/>
            <person name="Zhang L."/>
            <person name="Rangel Shaw D."/>
            <person name="Okabe S."/>
            <person name="Saikaly P.E."/>
        </authorList>
    </citation>
    <scope>NUCLEOTIDE SEQUENCE [LARGE SCALE GENOMIC DNA]</scope>
    <source>
        <strain evidence="3 4">40</strain>
    </source>
</reference>
<dbReference type="Pfam" id="PF14478">
    <property type="entry name" value="DUF4430"/>
    <property type="match status" value="1"/>
</dbReference>
<accession>A0A1V6LYC6</accession>
<dbReference type="EMBL" id="MJUW02000102">
    <property type="protein sequence ID" value="OQD45153.1"/>
    <property type="molecule type" value="Genomic_DNA"/>
</dbReference>
<feature type="chain" id="PRO_5010706833" description="Transcobalamin-like C-terminal domain-containing protein" evidence="1">
    <location>
        <begin position="23"/>
        <end position="131"/>
    </location>
</feature>
<dbReference type="Proteomes" id="UP000242219">
    <property type="component" value="Unassembled WGS sequence"/>
</dbReference>
<evidence type="ECO:0000256" key="1">
    <source>
        <dbReference type="SAM" id="SignalP"/>
    </source>
</evidence>
<protein>
    <recommendedName>
        <fullName evidence="2">Transcobalamin-like C-terminal domain-containing protein</fullName>
    </recommendedName>
</protein>
<sequence>MKHMMKALGIFIFFVILPAAYSASQDVTIEINYGGIQQNRETKTTWKPGITALESLQSVAKVETRKIGDYLLVVSIDGVEGKRGEMAWYYDLNGKHATSVASKYVLQEGDHLKWIYTKDVCSPKAAGESCK</sequence>
<proteinExistence type="predicted"/>
<keyword evidence="1" id="KW-0732">Signal</keyword>
<keyword evidence="4" id="KW-1185">Reference proteome</keyword>
<evidence type="ECO:0000313" key="4">
    <source>
        <dbReference type="Proteomes" id="UP000242219"/>
    </source>
</evidence>
<organism evidence="3 4">
    <name type="scientific">Candidatus Brocadia sapporoensis</name>
    <dbReference type="NCBI Taxonomy" id="392547"/>
    <lineage>
        <taxon>Bacteria</taxon>
        <taxon>Pseudomonadati</taxon>
        <taxon>Planctomycetota</taxon>
        <taxon>Candidatus Brocadiia</taxon>
        <taxon>Candidatus Brocadiales</taxon>
        <taxon>Candidatus Brocadiaceae</taxon>
        <taxon>Candidatus Brocadia</taxon>
    </lineage>
</organism>
<feature type="signal peptide" evidence="1">
    <location>
        <begin position="1"/>
        <end position="22"/>
    </location>
</feature>
<name>A0A1V6LYC6_9BACT</name>
<dbReference type="AlphaFoldDB" id="A0A1V6LYC6"/>